<name>A0A1P8UGE4_9GAMM</name>
<dbReference type="Proteomes" id="UP000243807">
    <property type="component" value="Chromosome"/>
</dbReference>
<proteinExistence type="predicted"/>
<evidence type="ECO:0000313" key="1">
    <source>
        <dbReference type="EMBL" id="APZ42851.1"/>
    </source>
</evidence>
<evidence type="ECO:0000313" key="2">
    <source>
        <dbReference type="Proteomes" id="UP000243807"/>
    </source>
</evidence>
<dbReference type="RefSeq" id="WP_076836499.1">
    <property type="nucleotide sequence ID" value="NZ_CP019434.1"/>
</dbReference>
<dbReference type="EMBL" id="CP019434">
    <property type="protein sequence ID" value="APZ42851.1"/>
    <property type="molecule type" value="Genomic_DNA"/>
</dbReference>
<evidence type="ECO:0008006" key="3">
    <source>
        <dbReference type="Google" id="ProtNLM"/>
    </source>
</evidence>
<gene>
    <name evidence="1" type="ORF">BW247_06875</name>
</gene>
<reference evidence="1 2" key="1">
    <citation type="submission" date="2017-01" db="EMBL/GenBank/DDBJ databases">
        <title>Draft sequence of Acidihalobacter ferrooxidans strain DSM 14175 (strain V8).</title>
        <authorList>
            <person name="Khaleque H.N."/>
            <person name="Ramsay J.P."/>
            <person name="Murphy R.J.T."/>
            <person name="Kaksonen A.H."/>
            <person name="Boxall N.J."/>
            <person name="Watkin E.L.J."/>
        </authorList>
    </citation>
    <scope>NUCLEOTIDE SEQUENCE [LARGE SCALE GENOMIC DNA]</scope>
    <source>
        <strain evidence="1 2">V8</strain>
    </source>
</reference>
<dbReference type="STRING" id="1765967.BW247_06875"/>
<sequence length="106" mass="11627">MQTSVTELDPDLAALARQADIVVFRSPVTDTRALERRLQATPLLRCVFVDMPMGRAAERDRFHRLSAATGWHHLPMIFVRGAFIGGEPELAAWLDEAGGRVGKSGA</sequence>
<accession>A0A1P8UGE4</accession>
<dbReference type="AlphaFoldDB" id="A0A1P8UGE4"/>
<dbReference type="KEGG" id="afy:BW247_06875"/>
<keyword evidence="2" id="KW-1185">Reference proteome</keyword>
<protein>
    <recommendedName>
        <fullName evidence="3">Glutaredoxin domain-containing protein</fullName>
    </recommendedName>
</protein>
<organism evidence="1 2">
    <name type="scientific">Acidihalobacter ferrooxydans</name>
    <dbReference type="NCBI Taxonomy" id="1765967"/>
    <lineage>
        <taxon>Bacteria</taxon>
        <taxon>Pseudomonadati</taxon>
        <taxon>Pseudomonadota</taxon>
        <taxon>Gammaproteobacteria</taxon>
        <taxon>Chromatiales</taxon>
        <taxon>Ectothiorhodospiraceae</taxon>
        <taxon>Acidihalobacter</taxon>
    </lineage>
</organism>
<dbReference type="OrthoDB" id="8591832at2"/>